<dbReference type="AlphaFoldDB" id="A0A951PQS4"/>
<dbReference type="PANTHER" id="PTHR10545:SF29">
    <property type="entry name" value="GH14572P-RELATED"/>
    <property type="match status" value="1"/>
</dbReference>
<dbReference type="Proteomes" id="UP000753908">
    <property type="component" value="Unassembled WGS sequence"/>
</dbReference>
<proteinExistence type="inferred from homology"/>
<dbReference type="Pfam" id="PF00583">
    <property type="entry name" value="Acetyltransf_1"/>
    <property type="match status" value="1"/>
</dbReference>
<evidence type="ECO:0000256" key="1">
    <source>
        <dbReference type="ARBA" id="ARBA00008694"/>
    </source>
</evidence>
<dbReference type="SUPFAM" id="SSF55729">
    <property type="entry name" value="Acyl-CoA N-acyltransferases (Nat)"/>
    <property type="match status" value="1"/>
</dbReference>
<evidence type="ECO:0000259" key="4">
    <source>
        <dbReference type="PROSITE" id="PS51186"/>
    </source>
</evidence>
<dbReference type="InterPro" id="IPR051016">
    <property type="entry name" value="Diverse_Substrate_AcTransf"/>
</dbReference>
<reference evidence="5" key="2">
    <citation type="journal article" date="2022" name="Microbiol. Resour. Announc.">
        <title>Metagenome Sequencing to Explore Phylogenomics of Terrestrial Cyanobacteria.</title>
        <authorList>
            <person name="Ward R.D."/>
            <person name="Stajich J.E."/>
            <person name="Johansen J.R."/>
            <person name="Huntemann M."/>
            <person name="Clum A."/>
            <person name="Foster B."/>
            <person name="Foster B."/>
            <person name="Roux S."/>
            <person name="Palaniappan K."/>
            <person name="Varghese N."/>
            <person name="Mukherjee S."/>
            <person name="Reddy T.B.K."/>
            <person name="Daum C."/>
            <person name="Copeland A."/>
            <person name="Chen I.A."/>
            <person name="Ivanova N.N."/>
            <person name="Kyrpides N.C."/>
            <person name="Shapiro N."/>
            <person name="Eloe-Fadrosh E.A."/>
            <person name="Pietrasiak N."/>
        </authorList>
    </citation>
    <scope>NUCLEOTIDE SEQUENCE</scope>
    <source>
        <strain evidence="5">CPER-KK1</strain>
    </source>
</reference>
<keyword evidence="2" id="KW-0808">Transferase</keyword>
<reference evidence="5" key="1">
    <citation type="submission" date="2021-05" db="EMBL/GenBank/DDBJ databases">
        <authorList>
            <person name="Pietrasiak N."/>
            <person name="Ward R."/>
            <person name="Stajich J.E."/>
            <person name="Kurbessoian T."/>
        </authorList>
    </citation>
    <scope>NUCLEOTIDE SEQUENCE</scope>
    <source>
        <strain evidence="5">CPER-KK1</strain>
    </source>
</reference>
<comment type="similarity">
    <text evidence="1">Belongs to the acetyltransferase family.</text>
</comment>
<dbReference type="PROSITE" id="PS51186">
    <property type="entry name" value="GNAT"/>
    <property type="match status" value="1"/>
</dbReference>
<protein>
    <submittedName>
        <fullName evidence="5">GNAT family N-acetyltransferase</fullName>
    </submittedName>
</protein>
<keyword evidence="3" id="KW-0012">Acyltransferase</keyword>
<dbReference type="EMBL" id="JAHHIF010000056">
    <property type="protein sequence ID" value="MBW4548197.1"/>
    <property type="molecule type" value="Genomic_DNA"/>
</dbReference>
<accession>A0A951PQS4</accession>
<dbReference type="Gene3D" id="3.40.630.30">
    <property type="match status" value="1"/>
</dbReference>
<evidence type="ECO:0000313" key="5">
    <source>
        <dbReference type="EMBL" id="MBW4548197.1"/>
    </source>
</evidence>
<dbReference type="InterPro" id="IPR016181">
    <property type="entry name" value="Acyl_CoA_acyltransferase"/>
</dbReference>
<organism evidence="5 6">
    <name type="scientific">Symplocastrum torsivum CPER-KK1</name>
    <dbReference type="NCBI Taxonomy" id="450513"/>
    <lineage>
        <taxon>Bacteria</taxon>
        <taxon>Bacillati</taxon>
        <taxon>Cyanobacteriota</taxon>
        <taxon>Cyanophyceae</taxon>
        <taxon>Oscillatoriophycideae</taxon>
        <taxon>Oscillatoriales</taxon>
        <taxon>Microcoleaceae</taxon>
        <taxon>Symplocastrum</taxon>
    </lineage>
</organism>
<gene>
    <name evidence="5" type="ORF">KME25_27705</name>
</gene>
<dbReference type="GO" id="GO:0008080">
    <property type="term" value="F:N-acetyltransferase activity"/>
    <property type="evidence" value="ECO:0007669"/>
    <property type="project" value="TreeGrafter"/>
</dbReference>
<evidence type="ECO:0000256" key="3">
    <source>
        <dbReference type="ARBA" id="ARBA00023315"/>
    </source>
</evidence>
<evidence type="ECO:0000313" key="6">
    <source>
        <dbReference type="Proteomes" id="UP000753908"/>
    </source>
</evidence>
<dbReference type="PANTHER" id="PTHR10545">
    <property type="entry name" value="DIAMINE N-ACETYLTRANSFERASE"/>
    <property type="match status" value="1"/>
</dbReference>
<comment type="caution">
    <text evidence="5">The sequence shown here is derived from an EMBL/GenBank/DDBJ whole genome shotgun (WGS) entry which is preliminary data.</text>
</comment>
<name>A0A951PQS4_9CYAN</name>
<dbReference type="InterPro" id="IPR000182">
    <property type="entry name" value="GNAT_dom"/>
</dbReference>
<dbReference type="CDD" id="cd04301">
    <property type="entry name" value="NAT_SF"/>
    <property type="match status" value="1"/>
</dbReference>
<sequence length="166" mass="18287">MSTVSSQFLVRPVTPADVSTLFELIHTKADYENIPHAITGNAATLEAHLFGERPHIEAILAESSGQVVGFATFFSNYSTYMTQVGIHLDDLFVLAEYRGMGIGKALMSYVAQLGIKRGCGRVEWNVAQWNEPAIAFYERMGGTILPDCRTCRVVGESLSYLASLYQ</sequence>
<evidence type="ECO:0000256" key="2">
    <source>
        <dbReference type="ARBA" id="ARBA00022679"/>
    </source>
</evidence>
<feature type="domain" description="N-acetyltransferase" evidence="4">
    <location>
        <begin position="8"/>
        <end position="166"/>
    </location>
</feature>
<dbReference type="FunFam" id="3.40.630.30:FF:000064">
    <property type="entry name" value="GNAT family acetyltransferase"/>
    <property type="match status" value="1"/>
</dbReference>